<proteinExistence type="predicted"/>
<comment type="caution">
    <text evidence="1">The sequence shown here is derived from an EMBL/GenBank/DDBJ whole genome shotgun (WGS) entry which is preliminary data.</text>
</comment>
<protein>
    <submittedName>
        <fullName evidence="1">Uncharacterized protein</fullName>
    </submittedName>
</protein>
<gene>
    <name evidence="1" type="ORF">PORY_002350</name>
</gene>
<name>A0ACB7CBH0_9ASCO</name>
<dbReference type="Proteomes" id="UP000768646">
    <property type="component" value="Unassembled WGS sequence"/>
</dbReference>
<accession>A0ACB7CBH0</accession>
<reference evidence="1 2" key="1">
    <citation type="journal article" date="2021" name="Commun. Biol.">
        <title>Genomic insights into the host specific adaptation of the Pneumocystis genus.</title>
        <authorList>
            <person name="Cisse O.H."/>
            <person name="Ma L."/>
            <person name="Dekker J.P."/>
            <person name="Khil P.P."/>
            <person name="Youn J.-H."/>
            <person name="Brenchley J.M."/>
            <person name="Blair R."/>
            <person name="Pahar B."/>
            <person name="Chabe M."/>
            <person name="Van Rompay K.K.A."/>
            <person name="Keesler R."/>
            <person name="Sukura A."/>
            <person name="Hirsch V."/>
            <person name="Kutty G."/>
            <person name="Liu Y."/>
            <person name="Peng L."/>
            <person name="Chen J."/>
            <person name="Song J."/>
            <person name="Weissenbacher-Lang C."/>
            <person name="Xu J."/>
            <person name="Upham N.S."/>
            <person name="Stajich J.E."/>
            <person name="Cuomo C.A."/>
            <person name="Cushion M.T."/>
            <person name="Kovacs J.A."/>
        </authorList>
    </citation>
    <scope>NUCLEOTIDE SEQUENCE [LARGE SCALE GENOMIC DNA]</scope>
    <source>
        <strain evidence="1 2">RABM</strain>
    </source>
</reference>
<keyword evidence="2" id="KW-1185">Reference proteome</keyword>
<organism evidence="1 2">
    <name type="scientific">Pneumocystis oryctolagi</name>
    <dbReference type="NCBI Taxonomy" id="42067"/>
    <lineage>
        <taxon>Eukaryota</taxon>
        <taxon>Fungi</taxon>
        <taxon>Dikarya</taxon>
        <taxon>Ascomycota</taxon>
        <taxon>Taphrinomycotina</taxon>
        <taxon>Pneumocystomycetes</taxon>
        <taxon>Pneumocystaceae</taxon>
        <taxon>Pneumocystis</taxon>
    </lineage>
</organism>
<dbReference type="EMBL" id="JABTEG010000010">
    <property type="protein sequence ID" value="KAG4304169.1"/>
    <property type="molecule type" value="Genomic_DNA"/>
</dbReference>
<evidence type="ECO:0000313" key="2">
    <source>
        <dbReference type="Proteomes" id="UP000768646"/>
    </source>
</evidence>
<evidence type="ECO:0000313" key="1">
    <source>
        <dbReference type="EMBL" id="KAG4304169.1"/>
    </source>
</evidence>
<sequence length="129" mass="15624">MLNETDIEQTEKAYLDISLQEKVLESSSELEEPCSLQYHFDNSFMCYMLKNQFISYYRYGKRPDCLSKWKDFVWCIRTKNKPFDEQQKMLREKRLERLSILKKGRNSEEIWSLRTQPLESLFDSKNTTL</sequence>